<evidence type="ECO:0000256" key="1">
    <source>
        <dbReference type="SAM" id="MobiDB-lite"/>
    </source>
</evidence>
<feature type="region of interest" description="Disordered" evidence="1">
    <location>
        <begin position="136"/>
        <end position="155"/>
    </location>
</feature>
<sequence>MKVHDPAPKKRNMKTAQYGVASKKLRRLPHVFARVLELPIRSTVDVSVQETSDSLRFIVTTTTNNKDTSNMSQVRAHTIKILPGMTKVVIKGMGGGDDEFDVWRFRLPPSTRPKMTSARFSGGELVVTVPKGIDTVNDSYSDDDDDDDDNNNNNGEIKVKVEGWVGGSGRLIFIQ</sequence>
<protein>
    <recommendedName>
        <fullName evidence="4">SHSP domain-containing protein</fullName>
    </recommendedName>
</protein>
<accession>A0AAW2BFL2</accession>
<organism evidence="2 3">
    <name type="scientific">Lithocarpus litseifolius</name>
    <dbReference type="NCBI Taxonomy" id="425828"/>
    <lineage>
        <taxon>Eukaryota</taxon>
        <taxon>Viridiplantae</taxon>
        <taxon>Streptophyta</taxon>
        <taxon>Embryophyta</taxon>
        <taxon>Tracheophyta</taxon>
        <taxon>Spermatophyta</taxon>
        <taxon>Magnoliopsida</taxon>
        <taxon>eudicotyledons</taxon>
        <taxon>Gunneridae</taxon>
        <taxon>Pentapetalae</taxon>
        <taxon>rosids</taxon>
        <taxon>fabids</taxon>
        <taxon>Fagales</taxon>
        <taxon>Fagaceae</taxon>
        <taxon>Lithocarpus</taxon>
    </lineage>
</organism>
<evidence type="ECO:0000313" key="2">
    <source>
        <dbReference type="EMBL" id="KAK9984223.1"/>
    </source>
</evidence>
<dbReference type="PANTHER" id="PTHR33879:SF3">
    <property type="entry name" value="17.6 KDA CLASS II HEAT SHOCK PROTEIN-RELATED"/>
    <property type="match status" value="1"/>
</dbReference>
<feature type="compositionally biased region" description="Acidic residues" evidence="1">
    <location>
        <begin position="140"/>
        <end position="150"/>
    </location>
</feature>
<dbReference type="PANTHER" id="PTHR33879">
    <property type="entry name" value="17.6 KDA CLASS II HEAT SHOCK PROTEIN-RELATED"/>
    <property type="match status" value="1"/>
</dbReference>
<gene>
    <name evidence="2" type="ORF">SO802_033748</name>
</gene>
<dbReference type="AlphaFoldDB" id="A0AAW2BFL2"/>
<reference evidence="2 3" key="1">
    <citation type="submission" date="2024-01" db="EMBL/GenBank/DDBJ databases">
        <title>A telomere-to-telomere, gap-free genome of sweet tea (Lithocarpus litseifolius).</title>
        <authorList>
            <person name="Zhou J."/>
        </authorList>
    </citation>
    <scope>NUCLEOTIDE SEQUENCE [LARGE SCALE GENOMIC DNA]</scope>
    <source>
        <strain evidence="2">Zhou-2022a</strain>
        <tissue evidence="2">Leaf</tissue>
    </source>
</reference>
<evidence type="ECO:0000313" key="3">
    <source>
        <dbReference type="Proteomes" id="UP001459277"/>
    </source>
</evidence>
<comment type="caution">
    <text evidence="2">The sequence shown here is derived from an EMBL/GenBank/DDBJ whole genome shotgun (WGS) entry which is preliminary data.</text>
</comment>
<evidence type="ECO:0008006" key="4">
    <source>
        <dbReference type="Google" id="ProtNLM"/>
    </source>
</evidence>
<dbReference type="Proteomes" id="UP001459277">
    <property type="component" value="Unassembled WGS sequence"/>
</dbReference>
<keyword evidence="3" id="KW-1185">Reference proteome</keyword>
<proteinExistence type="predicted"/>
<dbReference type="EMBL" id="JAZDWU010000012">
    <property type="protein sequence ID" value="KAK9984223.1"/>
    <property type="molecule type" value="Genomic_DNA"/>
</dbReference>
<name>A0AAW2BFL2_9ROSI</name>